<name>A0AA92V718_9BACT</name>
<proteinExistence type="predicted"/>
<sequence length="73" mass="8718">MERLLISQLLKWKDSHGRKPLILEGARQVGSHQSLAIREKQQFKNHQHPPLHALCSRQRIKGRELVFQRKRQF</sequence>
<organism evidence="1 2">
    <name type="scientific">Segatella copri</name>
    <dbReference type="NCBI Taxonomy" id="165179"/>
    <lineage>
        <taxon>Bacteria</taxon>
        <taxon>Pseudomonadati</taxon>
        <taxon>Bacteroidota</taxon>
        <taxon>Bacteroidia</taxon>
        <taxon>Bacteroidales</taxon>
        <taxon>Prevotellaceae</taxon>
        <taxon>Segatella</taxon>
    </lineage>
</organism>
<dbReference type="AlphaFoldDB" id="A0AA92V718"/>
<evidence type="ECO:0000313" key="1">
    <source>
        <dbReference type="EMBL" id="RHK49950.1"/>
    </source>
</evidence>
<evidence type="ECO:0000313" key="2">
    <source>
        <dbReference type="Proteomes" id="UP000284562"/>
    </source>
</evidence>
<accession>A0AA92V718</accession>
<protein>
    <submittedName>
        <fullName evidence="1">Uncharacterized protein</fullName>
    </submittedName>
</protein>
<gene>
    <name evidence="1" type="ORF">DW064_02395</name>
</gene>
<dbReference type="EMBL" id="QRNN01000005">
    <property type="protein sequence ID" value="RHK49950.1"/>
    <property type="molecule type" value="Genomic_DNA"/>
</dbReference>
<reference evidence="1 2" key="1">
    <citation type="submission" date="2018-08" db="EMBL/GenBank/DDBJ databases">
        <title>A genome reference for cultivated species of the human gut microbiota.</title>
        <authorList>
            <person name="Zou Y."/>
            <person name="Xue W."/>
            <person name="Luo G."/>
        </authorList>
    </citation>
    <scope>NUCLEOTIDE SEQUENCE [LARGE SCALE GENOMIC DNA]</scope>
    <source>
        <strain evidence="1 2">AF43-2</strain>
    </source>
</reference>
<dbReference type="Proteomes" id="UP000284562">
    <property type="component" value="Unassembled WGS sequence"/>
</dbReference>
<comment type="caution">
    <text evidence="1">The sequence shown here is derived from an EMBL/GenBank/DDBJ whole genome shotgun (WGS) entry which is preliminary data.</text>
</comment>